<dbReference type="RefSeq" id="WP_377365215.1">
    <property type="nucleotide sequence ID" value="NZ_JBHTMN010000004.1"/>
</dbReference>
<feature type="domain" description="STAS" evidence="6">
    <location>
        <begin position="454"/>
        <end position="567"/>
    </location>
</feature>
<evidence type="ECO:0000256" key="4">
    <source>
        <dbReference type="ARBA" id="ARBA00023136"/>
    </source>
</evidence>
<comment type="subcellular location">
    <subcellularLocation>
        <location evidence="1">Membrane</location>
        <topology evidence="1">Multi-pass membrane protein</topology>
    </subcellularLocation>
</comment>
<keyword evidence="4 5" id="KW-0472">Membrane</keyword>
<dbReference type="Gene3D" id="3.30.750.24">
    <property type="entry name" value="STAS domain"/>
    <property type="match status" value="1"/>
</dbReference>
<evidence type="ECO:0000256" key="3">
    <source>
        <dbReference type="ARBA" id="ARBA00022989"/>
    </source>
</evidence>
<dbReference type="Proteomes" id="UP001597059">
    <property type="component" value="Unassembled WGS sequence"/>
</dbReference>
<dbReference type="SUPFAM" id="SSF52091">
    <property type="entry name" value="SpoIIaa-like"/>
    <property type="match status" value="1"/>
</dbReference>
<protein>
    <submittedName>
        <fullName evidence="7">SulP family inorganic anion transporter</fullName>
    </submittedName>
</protein>
<evidence type="ECO:0000256" key="2">
    <source>
        <dbReference type="ARBA" id="ARBA00022692"/>
    </source>
</evidence>
<feature type="transmembrane region" description="Helical" evidence="5">
    <location>
        <begin position="101"/>
        <end position="122"/>
    </location>
</feature>
<feature type="transmembrane region" description="Helical" evidence="5">
    <location>
        <begin position="371"/>
        <end position="389"/>
    </location>
</feature>
<gene>
    <name evidence="7" type="ORF">ACFQ45_03055</name>
</gene>
<feature type="transmembrane region" description="Helical" evidence="5">
    <location>
        <begin position="270"/>
        <end position="289"/>
    </location>
</feature>
<evidence type="ECO:0000313" key="8">
    <source>
        <dbReference type="Proteomes" id="UP001597059"/>
    </source>
</evidence>
<evidence type="ECO:0000259" key="6">
    <source>
        <dbReference type="PROSITE" id="PS50801"/>
    </source>
</evidence>
<dbReference type="InterPro" id="IPR011547">
    <property type="entry name" value="SLC26A/SulP_dom"/>
</dbReference>
<dbReference type="InterPro" id="IPR002645">
    <property type="entry name" value="STAS_dom"/>
</dbReference>
<feature type="transmembrane region" description="Helical" evidence="5">
    <location>
        <begin position="52"/>
        <end position="68"/>
    </location>
</feature>
<feature type="transmembrane region" description="Helical" evidence="5">
    <location>
        <begin position="179"/>
        <end position="197"/>
    </location>
</feature>
<feature type="transmembrane region" description="Helical" evidence="5">
    <location>
        <begin position="346"/>
        <end position="365"/>
    </location>
</feature>
<dbReference type="PROSITE" id="PS50801">
    <property type="entry name" value="STAS"/>
    <property type="match status" value="1"/>
</dbReference>
<keyword evidence="8" id="KW-1185">Reference proteome</keyword>
<dbReference type="InterPro" id="IPR036513">
    <property type="entry name" value="STAS_dom_sf"/>
</dbReference>
<evidence type="ECO:0000256" key="1">
    <source>
        <dbReference type="ARBA" id="ARBA00004141"/>
    </source>
</evidence>
<dbReference type="NCBIfam" id="TIGR00815">
    <property type="entry name" value="sulP"/>
    <property type="match status" value="1"/>
</dbReference>
<dbReference type="EMBL" id="JBHTMN010000004">
    <property type="protein sequence ID" value="MFD1382326.1"/>
    <property type="molecule type" value="Genomic_DNA"/>
</dbReference>
<keyword evidence="2 5" id="KW-0812">Transmembrane</keyword>
<proteinExistence type="predicted"/>
<evidence type="ECO:0000313" key="7">
    <source>
        <dbReference type="EMBL" id="MFD1382326.1"/>
    </source>
</evidence>
<feature type="transmembrane region" description="Helical" evidence="5">
    <location>
        <begin position="134"/>
        <end position="159"/>
    </location>
</feature>
<dbReference type="CDD" id="cd07042">
    <property type="entry name" value="STAS_SulP_like_sulfate_transporter"/>
    <property type="match status" value="1"/>
</dbReference>
<dbReference type="Pfam" id="PF00916">
    <property type="entry name" value="Sulfate_transp"/>
    <property type="match status" value="1"/>
</dbReference>
<feature type="transmembrane region" description="Helical" evidence="5">
    <location>
        <begin position="27"/>
        <end position="46"/>
    </location>
</feature>
<dbReference type="InterPro" id="IPR001902">
    <property type="entry name" value="SLC26A/SulP_fam"/>
</dbReference>
<feature type="transmembrane region" description="Helical" evidence="5">
    <location>
        <begin position="217"/>
        <end position="239"/>
    </location>
</feature>
<name>A0ABW4AXH3_9GAMM</name>
<evidence type="ECO:0000256" key="5">
    <source>
        <dbReference type="SAM" id="Phobius"/>
    </source>
</evidence>
<comment type="caution">
    <text evidence="7">The sequence shown here is derived from an EMBL/GenBank/DDBJ whole genome shotgun (WGS) entry which is preliminary data.</text>
</comment>
<dbReference type="PANTHER" id="PTHR11814">
    <property type="entry name" value="SULFATE TRANSPORTER"/>
    <property type="match status" value="1"/>
</dbReference>
<feature type="transmembrane region" description="Helical" evidence="5">
    <location>
        <begin position="75"/>
        <end position="95"/>
    </location>
</feature>
<sequence>MSRLERLIPALSWLKVYTRSDMQTDMMASLIVTIMLIPQSLAYAMLAGLPPAVGLYASILPLIAYALFGSSRTLAVGPVAVVSMMTGTVALGFAAPGSAEYLAVVILLATISGLFLIALGLFKLGFLANLLSHPVISGFISASAILIALGQIKHILGISASGHNLLEMVESLYAQLPNLNWATVILGLISIAAIHLLRKYLNPLLQALGLSKHQAQLASKAGPVLVVICTTLVVMLFSLDQIGVKIVGAVPSGLPPIALPPIDLQLARELLPAAMLISIVGFVESVSVAQSFAAKRRQSIDPNQELVGLGAANLSSAISGGFPVTGGFSRSVVSFDAGARTPMTGVFTALLILVTLSFLTGAFYFLPKAVLAATIIVAVVQLIDFKGFLNVWRYSKQDAYALIATFFMVLLVGVEAGIITGVGLSLLLFLWHASHPHIAVVGRVPGTEHFRNVQRFQVETKPSVITVRIDESLFFANARVLEDRITHLVASHTGIEHVVLMCTAVNMIDASALESLEMINDRLKSAGIKLHLTEVKGPVMDKLKGTELFSHLTGKIYLTQNQAYEALCPERTAEA</sequence>
<accession>A0ABW4AXH3</accession>
<keyword evidence="3 5" id="KW-1133">Transmembrane helix</keyword>
<reference evidence="8" key="1">
    <citation type="journal article" date="2019" name="Int. J. Syst. Evol. Microbiol.">
        <title>The Global Catalogue of Microorganisms (GCM) 10K type strain sequencing project: providing services to taxonomists for standard genome sequencing and annotation.</title>
        <authorList>
            <consortium name="The Broad Institute Genomics Platform"/>
            <consortium name="The Broad Institute Genome Sequencing Center for Infectious Disease"/>
            <person name="Wu L."/>
            <person name="Ma J."/>
        </authorList>
    </citation>
    <scope>NUCLEOTIDE SEQUENCE [LARGE SCALE GENOMIC DNA]</scope>
    <source>
        <strain evidence="8">JCM 30774</strain>
    </source>
</reference>
<organism evidence="7 8">
    <name type="scientific">Rhodanobacter aciditrophus</name>
    <dbReference type="NCBI Taxonomy" id="1623218"/>
    <lineage>
        <taxon>Bacteria</taxon>
        <taxon>Pseudomonadati</taxon>
        <taxon>Pseudomonadota</taxon>
        <taxon>Gammaproteobacteria</taxon>
        <taxon>Lysobacterales</taxon>
        <taxon>Rhodanobacteraceae</taxon>
        <taxon>Rhodanobacter</taxon>
    </lineage>
</organism>
<feature type="transmembrane region" description="Helical" evidence="5">
    <location>
        <begin position="401"/>
        <end position="431"/>
    </location>
</feature>
<dbReference type="Pfam" id="PF01740">
    <property type="entry name" value="STAS"/>
    <property type="match status" value="1"/>
</dbReference>